<comment type="caution">
    <text evidence="3">The sequence shown here is derived from an EMBL/GenBank/DDBJ whole genome shotgun (WGS) entry which is preliminary data.</text>
</comment>
<keyword evidence="1" id="KW-0479">Metal-binding</keyword>
<organism evidence="3 4">
    <name type="scientific">Durusdinium trenchii</name>
    <dbReference type="NCBI Taxonomy" id="1381693"/>
    <lineage>
        <taxon>Eukaryota</taxon>
        <taxon>Sar</taxon>
        <taxon>Alveolata</taxon>
        <taxon>Dinophyceae</taxon>
        <taxon>Suessiales</taxon>
        <taxon>Symbiodiniaceae</taxon>
        <taxon>Durusdinium</taxon>
    </lineage>
</organism>
<sequence length="217" mass="24236">MVRLELGAAVPEAREAADDVLERPPETEVHEECAICFEPGTFVDLPCSCAIKYCTSCWDRALATSVTVRGRAQCPSCRSAFKVDFDTESSSLVFSKDPQGTAACDWRSQLYEKVRHVQIRLLQGYGNATTAQSSSPSCGRWDAIPHCVCGAELEHISSRSRILRFLEDMDSSWRHRIADNMVERLLDSSLVTCDLCDKVAIRRLAWGDRSRQQSRSG</sequence>
<dbReference type="InterPro" id="IPR001841">
    <property type="entry name" value="Znf_RING"/>
</dbReference>
<dbReference type="EMBL" id="CAXAMN010021662">
    <property type="protein sequence ID" value="CAK9062042.1"/>
    <property type="molecule type" value="Genomic_DNA"/>
</dbReference>
<accession>A0ABP0NGN2</accession>
<reference evidence="3 4" key="1">
    <citation type="submission" date="2024-02" db="EMBL/GenBank/DDBJ databases">
        <authorList>
            <person name="Chen Y."/>
            <person name="Shah S."/>
            <person name="Dougan E. K."/>
            <person name="Thang M."/>
            <person name="Chan C."/>
        </authorList>
    </citation>
    <scope>NUCLEOTIDE SEQUENCE [LARGE SCALE GENOMIC DNA]</scope>
</reference>
<keyword evidence="4" id="KW-1185">Reference proteome</keyword>
<dbReference type="Proteomes" id="UP001642484">
    <property type="component" value="Unassembled WGS sequence"/>
</dbReference>
<dbReference type="SUPFAM" id="SSF57850">
    <property type="entry name" value="RING/U-box"/>
    <property type="match status" value="1"/>
</dbReference>
<evidence type="ECO:0000313" key="3">
    <source>
        <dbReference type="EMBL" id="CAK9062042.1"/>
    </source>
</evidence>
<name>A0ABP0NGN2_9DINO</name>
<keyword evidence="1" id="KW-0863">Zinc-finger</keyword>
<keyword evidence="1" id="KW-0862">Zinc</keyword>
<evidence type="ECO:0000256" key="1">
    <source>
        <dbReference type="PROSITE-ProRule" id="PRU00175"/>
    </source>
</evidence>
<feature type="domain" description="RING-type" evidence="2">
    <location>
        <begin position="33"/>
        <end position="78"/>
    </location>
</feature>
<dbReference type="Gene3D" id="3.30.40.10">
    <property type="entry name" value="Zinc/RING finger domain, C3HC4 (zinc finger)"/>
    <property type="match status" value="1"/>
</dbReference>
<proteinExistence type="predicted"/>
<dbReference type="PROSITE" id="PS50089">
    <property type="entry name" value="ZF_RING_2"/>
    <property type="match status" value="1"/>
</dbReference>
<evidence type="ECO:0000313" key="4">
    <source>
        <dbReference type="Proteomes" id="UP001642484"/>
    </source>
</evidence>
<protein>
    <recommendedName>
        <fullName evidence="2">RING-type domain-containing protein</fullName>
    </recommendedName>
</protein>
<dbReference type="InterPro" id="IPR013083">
    <property type="entry name" value="Znf_RING/FYVE/PHD"/>
</dbReference>
<evidence type="ECO:0000259" key="2">
    <source>
        <dbReference type="PROSITE" id="PS50089"/>
    </source>
</evidence>
<gene>
    <name evidence="3" type="ORF">CCMP2556_LOCUS30517</name>
</gene>